<evidence type="ECO:0000256" key="1">
    <source>
        <dbReference type="SAM" id="MobiDB-lite"/>
    </source>
</evidence>
<sequence>MVNNDKQKKNKDPFMRMVRRRLRRHSLTIGLIVGGVTACIASFIIFIAIIYSVIIGVKGACAPDTSNPIAGQVGGANGEWTQKGSKEYNTAKTIFDRLTKDLGVSGAAAAGVLGNIAQESKFNTSAVNASDNGAGLIQWTFARTTALKSFAEKKGKSWTDLDVQIEMLENDIKNQAMWTSGKFKDNSLKTFGTTIDPKEAAERFYISQMEAGGGYASDPDGSGTKRIANAETAYKLFNGSSVKADESKLGSAGGKNTNSSSNSSDSDETNCVVVSDGKWAWPFKSIKGKPQISGAQLFGNVGGGRKNGFHDGLDFGTVPYNKQDILAIHDGTVYKIDHQGSTQNDLGWFVCVKSDDGYYEVYQEFAFDPGDKDKAISVKVGDKVTAGQKIGTLDSSLSNVSHVHIGVSKKEIMAAQAHAFSNDGTWIDWSKLIEGDK</sequence>
<dbReference type="PANTHER" id="PTHR21666:SF270">
    <property type="entry name" value="MUREIN HYDROLASE ACTIVATOR ENVC"/>
    <property type="match status" value="1"/>
</dbReference>
<dbReference type="AlphaFoldDB" id="D1YIZ7"/>
<dbReference type="InterPro" id="IPR041219">
    <property type="entry name" value="Phage_lysozyme2"/>
</dbReference>
<organism evidence="5 6">
    <name type="scientific">Lactobacillus gasseri 224-1</name>
    <dbReference type="NCBI Taxonomy" id="679196"/>
    <lineage>
        <taxon>Bacteria</taxon>
        <taxon>Bacillati</taxon>
        <taxon>Bacillota</taxon>
        <taxon>Bacilli</taxon>
        <taxon>Lactobacillales</taxon>
        <taxon>Lactobacillaceae</taxon>
        <taxon>Lactobacillus</taxon>
    </lineage>
</organism>
<dbReference type="CDD" id="cd12797">
    <property type="entry name" value="M23_peptidase"/>
    <property type="match status" value="1"/>
</dbReference>
<dbReference type="InterPro" id="IPR050570">
    <property type="entry name" value="Cell_wall_metabolism_enzyme"/>
</dbReference>
<evidence type="ECO:0000313" key="5">
    <source>
        <dbReference type="EMBL" id="EFB62518.1"/>
    </source>
</evidence>
<dbReference type="Gene3D" id="2.70.70.10">
    <property type="entry name" value="Glucose Permease (Domain IIA)"/>
    <property type="match status" value="1"/>
</dbReference>
<dbReference type="GO" id="GO:0004222">
    <property type="term" value="F:metalloendopeptidase activity"/>
    <property type="evidence" value="ECO:0007669"/>
    <property type="project" value="TreeGrafter"/>
</dbReference>
<dbReference type="Gene3D" id="1.10.530.10">
    <property type="match status" value="1"/>
</dbReference>
<dbReference type="SUPFAM" id="SSF51261">
    <property type="entry name" value="Duplicated hybrid motif"/>
    <property type="match status" value="1"/>
</dbReference>
<evidence type="ECO:0000259" key="4">
    <source>
        <dbReference type="Pfam" id="PF18013"/>
    </source>
</evidence>
<dbReference type="EMBL" id="ADFT01000016">
    <property type="protein sequence ID" value="EFB62518.1"/>
    <property type="molecule type" value="Genomic_DNA"/>
</dbReference>
<keyword evidence="2" id="KW-1133">Transmembrane helix</keyword>
<evidence type="ECO:0000313" key="6">
    <source>
        <dbReference type="Proteomes" id="UP000003684"/>
    </source>
</evidence>
<dbReference type="InterPro" id="IPR011055">
    <property type="entry name" value="Dup_hybrid_motif"/>
</dbReference>
<dbReference type="Pfam" id="PF01551">
    <property type="entry name" value="Peptidase_M23"/>
    <property type="match status" value="1"/>
</dbReference>
<dbReference type="PANTHER" id="PTHR21666">
    <property type="entry name" value="PEPTIDASE-RELATED"/>
    <property type="match status" value="1"/>
</dbReference>
<proteinExistence type="predicted"/>
<feature type="domain" description="Phage tail lysozyme" evidence="4">
    <location>
        <begin position="90"/>
        <end position="237"/>
    </location>
</feature>
<evidence type="ECO:0000259" key="3">
    <source>
        <dbReference type="Pfam" id="PF01551"/>
    </source>
</evidence>
<evidence type="ECO:0000256" key="2">
    <source>
        <dbReference type="SAM" id="Phobius"/>
    </source>
</evidence>
<feature type="region of interest" description="Disordered" evidence="1">
    <location>
        <begin position="244"/>
        <end position="269"/>
    </location>
</feature>
<reference evidence="5 6" key="1">
    <citation type="submission" date="2009-12" db="EMBL/GenBank/DDBJ databases">
        <title>Genome Sequence of Lactobacillus gasseri 224-1.</title>
        <authorList>
            <person name="Durkin A.S."/>
            <person name="Madupu R."/>
            <person name="Torralba M."/>
            <person name="Methe B."/>
            <person name="Sutton G."/>
            <person name="Strausberg R.L."/>
            <person name="Nelson K.E."/>
        </authorList>
    </citation>
    <scope>NUCLEOTIDE SEQUENCE [LARGE SCALE GENOMIC DNA]</scope>
    <source>
        <strain evidence="5 6">224-1</strain>
    </source>
</reference>
<accession>D1YIZ7</accession>
<gene>
    <name evidence="5" type="ORF">HMPREF9209_0078</name>
</gene>
<protein>
    <submittedName>
        <fullName evidence="5">Peptidase, M23 family</fullName>
    </submittedName>
</protein>
<dbReference type="Pfam" id="PF18013">
    <property type="entry name" value="Phage_lysozyme2"/>
    <property type="match status" value="1"/>
</dbReference>
<dbReference type="InterPro" id="IPR016047">
    <property type="entry name" value="M23ase_b-sheet_dom"/>
</dbReference>
<comment type="caution">
    <text evidence="5">The sequence shown here is derived from an EMBL/GenBank/DDBJ whole genome shotgun (WGS) entry which is preliminary data.</text>
</comment>
<dbReference type="Proteomes" id="UP000003684">
    <property type="component" value="Unassembled WGS sequence"/>
</dbReference>
<keyword evidence="2" id="KW-0812">Transmembrane</keyword>
<feature type="transmembrane region" description="Helical" evidence="2">
    <location>
        <begin position="27"/>
        <end position="54"/>
    </location>
</feature>
<feature type="domain" description="M23ase beta-sheet core" evidence="3">
    <location>
        <begin position="309"/>
        <end position="411"/>
    </location>
</feature>
<keyword evidence="2" id="KW-0472">Membrane</keyword>
<name>D1YIZ7_LACGS</name>